<sequence>MLREINADALDAEIGRYPWRNVIPHATKLIASSPFGLRSDNAPSFFVNVDRSSQFYGCWSDKGAVDPEWQSGGPIRLYAFLRNITYEEAREILYEVPGADTRPELRIRIRAKGPPSQRKPIDITPYIAQEVPYLTRRGIAPVIQRLYRCGFDAQKNAVVMPWAGPRGDILNAKWRATWGKAFWYAKGGAPVKNMIYGIDVAYRRNIKRAVIGEAEICAMTAASAGTFGLAVGGSEFTDAKAELLRRSPIEELLIAGDNDAAGEKLRWEIERKMSGYVRLKIVRVPDGAKDLNAAGIAATREACEAAERVYAVGVRLNVR</sequence>
<dbReference type="CDD" id="cd01029">
    <property type="entry name" value="TOPRIM_primases"/>
    <property type="match status" value="1"/>
</dbReference>
<dbReference type="Pfam" id="PF13155">
    <property type="entry name" value="Toprim_2"/>
    <property type="match status" value="1"/>
</dbReference>
<feature type="domain" description="Toprim" evidence="1">
    <location>
        <begin position="207"/>
        <end position="289"/>
    </location>
</feature>
<dbReference type="Gene3D" id="3.40.1360.10">
    <property type="match status" value="1"/>
</dbReference>
<comment type="caution">
    <text evidence="2">The sequence shown here is derived from an EMBL/GenBank/DDBJ whole genome shotgun (WGS) entry which is preliminary data.</text>
</comment>
<proteinExistence type="predicted"/>
<gene>
    <name evidence="2" type="ORF">G5B47_02370</name>
</gene>
<dbReference type="Proteomes" id="UP000480151">
    <property type="component" value="Unassembled WGS sequence"/>
</dbReference>
<dbReference type="EMBL" id="JAAKGU010000001">
    <property type="protein sequence ID" value="NGM81253.1"/>
    <property type="molecule type" value="Genomic_DNA"/>
</dbReference>
<dbReference type="RefSeq" id="WP_165093893.1">
    <property type="nucleotide sequence ID" value="NZ_JAAKGU010000001.1"/>
</dbReference>
<dbReference type="SUPFAM" id="SSF56731">
    <property type="entry name" value="DNA primase core"/>
    <property type="match status" value="1"/>
</dbReference>
<evidence type="ECO:0000313" key="3">
    <source>
        <dbReference type="Proteomes" id="UP000480151"/>
    </source>
</evidence>
<evidence type="ECO:0000313" key="2">
    <source>
        <dbReference type="EMBL" id="NGM81253.1"/>
    </source>
</evidence>
<evidence type="ECO:0000259" key="1">
    <source>
        <dbReference type="PROSITE" id="PS50880"/>
    </source>
</evidence>
<dbReference type="PROSITE" id="PS50880">
    <property type="entry name" value="TOPRIM"/>
    <property type="match status" value="1"/>
</dbReference>
<keyword evidence="3" id="KW-1185">Reference proteome</keyword>
<reference evidence="2 3" key="1">
    <citation type="submission" date="2020-02" db="EMBL/GenBank/DDBJ databases">
        <authorList>
            <person name="Gao J."/>
            <person name="Sun J."/>
        </authorList>
    </citation>
    <scope>NUCLEOTIDE SEQUENCE [LARGE SCALE GENOMIC DNA]</scope>
    <source>
        <strain evidence="2 3">7124</strain>
    </source>
</reference>
<dbReference type="InterPro" id="IPR034154">
    <property type="entry name" value="TOPRIM_DnaG/twinkle"/>
</dbReference>
<name>A0A6M1PH09_9BACL</name>
<accession>A0A6M1PH09</accession>
<dbReference type="AlphaFoldDB" id="A0A6M1PH09"/>
<protein>
    <recommendedName>
        <fullName evidence="1">Toprim domain-containing protein</fullName>
    </recommendedName>
</protein>
<dbReference type="InterPro" id="IPR006171">
    <property type="entry name" value="TOPRIM_dom"/>
</dbReference>
<organism evidence="2 3">
    <name type="scientific">Paenibacillus apii</name>
    <dbReference type="NCBI Taxonomy" id="1850370"/>
    <lineage>
        <taxon>Bacteria</taxon>
        <taxon>Bacillati</taxon>
        <taxon>Bacillota</taxon>
        <taxon>Bacilli</taxon>
        <taxon>Bacillales</taxon>
        <taxon>Paenibacillaceae</taxon>
        <taxon>Paenibacillus</taxon>
    </lineage>
</organism>